<dbReference type="EMBL" id="RZOA01000007">
    <property type="protein sequence ID" value="KAA8823658.1"/>
    <property type="molecule type" value="Genomic_DNA"/>
</dbReference>
<dbReference type="SUPFAM" id="SSF63817">
    <property type="entry name" value="Sortase"/>
    <property type="match status" value="1"/>
</dbReference>
<dbReference type="OrthoDB" id="5242879at2"/>
<feature type="transmembrane region" description="Helical" evidence="4">
    <location>
        <begin position="341"/>
        <end position="360"/>
    </location>
</feature>
<dbReference type="Gene3D" id="2.40.260.10">
    <property type="entry name" value="Sortase"/>
    <property type="match status" value="1"/>
</dbReference>
<evidence type="ECO:0000313" key="6">
    <source>
        <dbReference type="EMBL" id="KAA8823658.1"/>
    </source>
</evidence>
<evidence type="ECO:0000256" key="2">
    <source>
        <dbReference type="PIRSR" id="PIRSR605754-1"/>
    </source>
</evidence>
<evidence type="ECO:0000256" key="1">
    <source>
        <dbReference type="ARBA" id="ARBA00022801"/>
    </source>
</evidence>
<dbReference type="InterPro" id="IPR005754">
    <property type="entry name" value="Sortase"/>
</dbReference>
<gene>
    <name evidence="6" type="ORF">EM848_04870</name>
    <name evidence="5" type="ORF">EMO90_04800</name>
</gene>
<keyword evidence="1" id="KW-0378">Hydrolase</keyword>
<dbReference type="RefSeq" id="WP_150353817.1">
    <property type="nucleotide sequence ID" value="NZ_RZNZ01000005.1"/>
</dbReference>
<keyword evidence="8" id="KW-1185">Reference proteome</keyword>
<dbReference type="InterPro" id="IPR023365">
    <property type="entry name" value="Sortase_dom-sf"/>
</dbReference>
<protein>
    <submittedName>
        <fullName evidence="6">Class E sortase</fullName>
    </submittedName>
</protein>
<feature type="transmembrane region" description="Helical" evidence="4">
    <location>
        <begin position="286"/>
        <end position="309"/>
    </location>
</feature>
<feature type="transmembrane region" description="Helical" evidence="4">
    <location>
        <begin position="28"/>
        <end position="51"/>
    </location>
</feature>
<dbReference type="InterPro" id="IPR042003">
    <property type="entry name" value="Sortase_E"/>
</dbReference>
<dbReference type="Proteomes" id="UP000345527">
    <property type="component" value="Unassembled WGS sequence"/>
</dbReference>
<name>A0A5J5DWR5_9BIFI</name>
<evidence type="ECO:0000256" key="3">
    <source>
        <dbReference type="SAM" id="MobiDB-lite"/>
    </source>
</evidence>
<sequence length="380" mass="41781">MAGRHGAPSHARGTRNTQGARNGRNAGFAVLGIIGEILMTLAALCALYIAWQMWWTGVISEQTQIQTRETVAWSDPVAAGSSTKVAQAQQGDAPVQPESAADGDLVAQLYIPRFGTNWQRNIVEGISGEQLAKHGLGHYPTSQMPGQVGNFAIAGHRGGYGEPLAYVDQLQEGDPIIIRTQDYWYVYRYTTYKITVPTDVAVVSADPFNAGGTPTKRYITLTTCEPRYSPTPASKRWISWGELEYWAKVSDGVPKELATTDSSGQVKFTAQESPSVFAKVGSLDGVVAWLLVAYAVVYLAALVAWRYPLLRAIRDGERRRPDASFYGWIDRRQPGPMPVRLLLMMILIVAASAALFQWVFPWMAANIPMFQQMSAYVSVE</sequence>
<reference evidence="7 8" key="1">
    <citation type="journal article" date="2019" name="Syst. Appl. Microbiol.">
        <title>Characterization of Bifidobacterium species in feaces of the Egyptian fruit bat: Description of B. vespertilionis sp. nov. and B. rousetti sp. nov.</title>
        <authorList>
            <person name="Modesto M."/>
            <person name="Satti M."/>
            <person name="Watanabe K."/>
            <person name="Puglisi E."/>
            <person name="Morelli L."/>
            <person name="Huang C.-H."/>
            <person name="Liou J.-S."/>
            <person name="Miyashita M."/>
            <person name="Tamura T."/>
            <person name="Saito S."/>
            <person name="Mori K."/>
            <person name="Huang L."/>
            <person name="Sciavilla P."/>
            <person name="Sandri C."/>
            <person name="Spiezio C."/>
            <person name="Vitali F."/>
            <person name="Cavalieri D."/>
            <person name="Perpetuini G."/>
            <person name="Tofalo R."/>
            <person name="Bonetti A."/>
            <person name="Arita M."/>
            <person name="Mattarelli P."/>
        </authorList>
    </citation>
    <scope>NUCLEOTIDE SEQUENCE [LARGE SCALE GENOMIC DNA]</scope>
    <source>
        <strain evidence="5 8">RST16</strain>
        <strain evidence="6 7">RST8</strain>
    </source>
</reference>
<accession>A0A5J5DWR5</accession>
<evidence type="ECO:0000313" key="7">
    <source>
        <dbReference type="Proteomes" id="UP000345527"/>
    </source>
</evidence>
<comment type="caution">
    <text evidence="6">The sequence shown here is derived from an EMBL/GenBank/DDBJ whole genome shotgun (WGS) entry which is preliminary data.</text>
</comment>
<feature type="region of interest" description="Disordered" evidence="3">
    <location>
        <begin position="1"/>
        <end position="21"/>
    </location>
</feature>
<dbReference type="CDD" id="cd05830">
    <property type="entry name" value="Sortase_E"/>
    <property type="match status" value="1"/>
</dbReference>
<dbReference type="GO" id="GO:0016787">
    <property type="term" value="F:hydrolase activity"/>
    <property type="evidence" value="ECO:0007669"/>
    <property type="project" value="UniProtKB-KW"/>
</dbReference>
<dbReference type="AlphaFoldDB" id="A0A5J5DWR5"/>
<dbReference type="NCBIfam" id="NF033747">
    <property type="entry name" value="class_E_sortase"/>
    <property type="match status" value="1"/>
</dbReference>
<dbReference type="Proteomes" id="UP000374630">
    <property type="component" value="Unassembled WGS sequence"/>
</dbReference>
<organism evidence="6 7">
    <name type="scientific">Bifidobacterium vespertilionis</name>
    <dbReference type="NCBI Taxonomy" id="2562524"/>
    <lineage>
        <taxon>Bacteria</taxon>
        <taxon>Bacillati</taxon>
        <taxon>Actinomycetota</taxon>
        <taxon>Actinomycetes</taxon>
        <taxon>Bifidobacteriales</taxon>
        <taxon>Bifidobacteriaceae</taxon>
        <taxon>Bifidobacterium</taxon>
    </lineage>
</organism>
<dbReference type="EMBL" id="RZNZ01000005">
    <property type="protein sequence ID" value="KAA8821110.1"/>
    <property type="molecule type" value="Genomic_DNA"/>
</dbReference>
<feature type="active site" description="Acyl-thioester intermediate" evidence="2">
    <location>
        <position position="224"/>
    </location>
</feature>
<keyword evidence="4" id="KW-0812">Transmembrane</keyword>
<keyword evidence="4" id="KW-1133">Transmembrane helix</keyword>
<dbReference type="InterPro" id="IPR053465">
    <property type="entry name" value="Sortase_Class_E"/>
</dbReference>
<dbReference type="Pfam" id="PF04203">
    <property type="entry name" value="Sortase"/>
    <property type="match status" value="1"/>
</dbReference>
<proteinExistence type="predicted"/>
<evidence type="ECO:0000313" key="8">
    <source>
        <dbReference type="Proteomes" id="UP000374630"/>
    </source>
</evidence>
<evidence type="ECO:0000256" key="4">
    <source>
        <dbReference type="SAM" id="Phobius"/>
    </source>
</evidence>
<evidence type="ECO:0000313" key="5">
    <source>
        <dbReference type="EMBL" id="KAA8821110.1"/>
    </source>
</evidence>
<feature type="active site" description="Proton donor/acceptor" evidence="2">
    <location>
        <position position="156"/>
    </location>
</feature>
<keyword evidence="4" id="KW-0472">Membrane</keyword>